<dbReference type="EMBL" id="QGSZ01000153">
    <property type="protein sequence ID" value="RQX05597.1"/>
    <property type="molecule type" value="Genomic_DNA"/>
</dbReference>
<comment type="similarity">
    <text evidence="1">Belongs to the peptidase S33 family.</text>
</comment>
<reference evidence="5 6" key="1">
    <citation type="submission" date="2018-05" db="EMBL/GenBank/DDBJ databases">
        <title>Micromonospora from Atacama Desert.</title>
        <authorList>
            <person name="Carro L."/>
            <person name="Goodfellow M."/>
            <person name="Klenk H.-P."/>
        </authorList>
    </citation>
    <scope>NUCLEOTIDE SEQUENCE [LARGE SCALE GENOMIC DNA]</scope>
    <source>
        <strain evidence="5 6">LB39</strain>
    </source>
</reference>
<feature type="domain" description="AB hydrolase-1" evidence="4">
    <location>
        <begin position="77"/>
        <end position="279"/>
    </location>
</feature>
<dbReference type="Gene3D" id="3.40.50.1820">
    <property type="entry name" value="alpha/beta hydrolase"/>
    <property type="match status" value="1"/>
</dbReference>
<gene>
    <name evidence="5" type="ORF">DLJ59_07020</name>
</gene>
<dbReference type="Pfam" id="PF12697">
    <property type="entry name" value="Abhydrolase_6"/>
    <property type="match status" value="1"/>
</dbReference>
<dbReference type="GO" id="GO:0004177">
    <property type="term" value="F:aminopeptidase activity"/>
    <property type="evidence" value="ECO:0007669"/>
    <property type="project" value="UniProtKB-EC"/>
</dbReference>
<dbReference type="PRINTS" id="PR00793">
    <property type="entry name" value="PROAMNOPTASE"/>
</dbReference>
<dbReference type="InterPro" id="IPR029058">
    <property type="entry name" value="AB_hydrolase_fold"/>
</dbReference>
<dbReference type="PANTHER" id="PTHR43265:SF1">
    <property type="entry name" value="ESTERASE ESTD"/>
    <property type="match status" value="1"/>
</dbReference>
<protein>
    <recommendedName>
        <fullName evidence="4">AB hydrolase-1 domain-containing protein</fullName>
    </recommendedName>
</protein>
<dbReference type="GO" id="GO:0006508">
    <property type="term" value="P:proteolysis"/>
    <property type="evidence" value="ECO:0007669"/>
    <property type="project" value="InterPro"/>
</dbReference>
<dbReference type="AlphaFoldDB" id="A0A3N9XG98"/>
<dbReference type="InterPro" id="IPR000073">
    <property type="entry name" value="AB_hydrolase_1"/>
</dbReference>
<organism evidence="5 6">
    <name type="scientific">Micromonospora inaquosa</name>
    <dbReference type="NCBI Taxonomy" id="2203716"/>
    <lineage>
        <taxon>Bacteria</taxon>
        <taxon>Bacillati</taxon>
        <taxon>Actinomycetota</taxon>
        <taxon>Actinomycetes</taxon>
        <taxon>Micromonosporales</taxon>
        <taxon>Micromonosporaceae</taxon>
        <taxon>Micromonospora</taxon>
    </lineage>
</organism>
<evidence type="ECO:0000259" key="4">
    <source>
        <dbReference type="Pfam" id="PF12697"/>
    </source>
</evidence>
<evidence type="ECO:0000313" key="5">
    <source>
        <dbReference type="EMBL" id="RQX05597.1"/>
    </source>
</evidence>
<keyword evidence="6" id="KW-1185">Reference proteome</keyword>
<dbReference type="Proteomes" id="UP000282312">
    <property type="component" value="Unassembled WGS sequence"/>
</dbReference>
<comment type="caution">
    <text evidence="5">The sequence shown here is derived from an EMBL/GenBank/DDBJ whole genome shotgun (WGS) entry which is preliminary data.</text>
</comment>
<sequence>MRPERCSCRGCGWPRTGVQESGSPARRSAATDCAPPRDEEQVFMIQQTRHRIGVGNDELAAVVATPTTGSPQRMVMMLHGGPGGQKDGPTDLYVDLAAHLGAAGIASVRFDFRGCGESTGSYRDMTIARQVEDLRAVRSFVDGRYQPTAWALIGESFGATVGLAGFDPAYRAVVLLWPAIWLLDGAFESYVSEENLSAARRDGYVDLDGEQIGVAFLDELQDVQDISAPLRGLSTPVLFVHGEADHEVPFGQSVRAADLVSGPHKVVGVPDGDHCLEEPQEREIVYRETVPWLREYL</sequence>
<feature type="region of interest" description="Disordered" evidence="3">
    <location>
        <begin position="11"/>
        <end position="37"/>
    </location>
</feature>
<evidence type="ECO:0000256" key="3">
    <source>
        <dbReference type="SAM" id="MobiDB-lite"/>
    </source>
</evidence>
<dbReference type="InterPro" id="IPR002410">
    <property type="entry name" value="Peptidase_S33"/>
</dbReference>
<dbReference type="SUPFAM" id="SSF53474">
    <property type="entry name" value="alpha/beta-Hydrolases"/>
    <property type="match status" value="1"/>
</dbReference>
<evidence type="ECO:0000256" key="1">
    <source>
        <dbReference type="ARBA" id="ARBA00010088"/>
    </source>
</evidence>
<evidence type="ECO:0000313" key="6">
    <source>
        <dbReference type="Proteomes" id="UP000282312"/>
    </source>
</evidence>
<keyword evidence="2" id="KW-0378">Hydrolase</keyword>
<name>A0A3N9XG98_9ACTN</name>
<dbReference type="GO" id="GO:0052689">
    <property type="term" value="F:carboxylic ester hydrolase activity"/>
    <property type="evidence" value="ECO:0007669"/>
    <property type="project" value="TreeGrafter"/>
</dbReference>
<dbReference type="PANTHER" id="PTHR43265">
    <property type="entry name" value="ESTERASE ESTD"/>
    <property type="match status" value="1"/>
</dbReference>
<proteinExistence type="inferred from homology"/>
<evidence type="ECO:0000256" key="2">
    <source>
        <dbReference type="ARBA" id="ARBA00022801"/>
    </source>
</evidence>
<accession>A0A3N9XG98</accession>
<dbReference type="InterPro" id="IPR053145">
    <property type="entry name" value="AB_hydrolase_Est10"/>
</dbReference>